<dbReference type="SUPFAM" id="SSF47413">
    <property type="entry name" value="lambda repressor-like DNA-binding domains"/>
    <property type="match status" value="1"/>
</dbReference>
<dbReference type="Gene3D" id="1.10.260.40">
    <property type="entry name" value="lambda repressor-like DNA-binding domains"/>
    <property type="match status" value="1"/>
</dbReference>
<keyword evidence="2" id="KW-1185">Reference proteome</keyword>
<evidence type="ECO:0000313" key="2">
    <source>
        <dbReference type="Proteomes" id="UP000587527"/>
    </source>
</evidence>
<dbReference type="InterPro" id="IPR010982">
    <property type="entry name" value="Lambda_DNA-bd_dom_sf"/>
</dbReference>
<accession>A0A841BIE2</accession>
<dbReference type="CDD" id="cd00093">
    <property type="entry name" value="HTH_XRE"/>
    <property type="match status" value="1"/>
</dbReference>
<dbReference type="GO" id="GO:0003677">
    <property type="term" value="F:DNA binding"/>
    <property type="evidence" value="ECO:0007669"/>
    <property type="project" value="InterPro"/>
</dbReference>
<proteinExistence type="predicted"/>
<protein>
    <submittedName>
        <fullName evidence="1">Transcriptional regulator with XRE-family HTH domain</fullName>
    </submittedName>
</protein>
<organism evidence="1 2">
    <name type="scientific">Allocatelliglobosispora scoriae</name>
    <dbReference type="NCBI Taxonomy" id="643052"/>
    <lineage>
        <taxon>Bacteria</taxon>
        <taxon>Bacillati</taxon>
        <taxon>Actinomycetota</taxon>
        <taxon>Actinomycetes</taxon>
        <taxon>Micromonosporales</taxon>
        <taxon>Micromonosporaceae</taxon>
        <taxon>Allocatelliglobosispora</taxon>
    </lineage>
</organism>
<sequence>MQSPTHPGQRILLRRQSLGLSRQVLAGLVGRSSEWLRRIENGSRELDSISVTLQLASILKFEHLDELLDLGHETVQWGRPRTGLSAELRIELALPVWLGHHRAYQDTAADLDRLRQLWWYAPHRISELDRGLVELIPTSRANRQLRPGDPGCAGDEVDVLNLARSYLTFVGERGLALMLAERAMVISEASSDTAAAVALRGLALAHLQNRQFVAALALATAGAERIGSGSPIAQGSLLGIGAKAAAQLADHAQAARLIDRARLAAAAVGPDRQERGVWFGPGDVALTEMTLAWIAGEHDKIVAIAEHWSVQGAHLPPHIRIPFHALIAAVYARSGEVGTAMTQLHHIEQLSPEALVHNTMVHIALRSLTTTHHPIFTREIQRMTAAVRAWRAR</sequence>
<reference evidence="1 2" key="1">
    <citation type="submission" date="2020-08" db="EMBL/GenBank/DDBJ databases">
        <title>Sequencing the genomes of 1000 actinobacteria strains.</title>
        <authorList>
            <person name="Klenk H.-P."/>
        </authorList>
    </citation>
    <scope>NUCLEOTIDE SEQUENCE [LARGE SCALE GENOMIC DNA]</scope>
    <source>
        <strain evidence="1 2">DSM 45362</strain>
    </source>
</reference>
<evidence type="ECO:0000313" key="1">
    <source>
        <dbReference type="EMBL" id="MBB5866833.1"/>
    </source>
</evidence>
<dbReference type="Pfam" id="PF13560">
    <property type="entry name" value="HTH_31"/>
    <property type="match status" value="1"/>
</dbReference>
<name>A0A841BIE2_9ACTN</name>
<dbReference type="InterPro" id="IPR001387">
    <property type="entry name" value="Cro/C1-type_HTH"/>
</dbReference>
<dbReference type="AlphaFoldDB" id="A0A841BIE2"/>
<dbReference type="EMBL" id="JACHMN010000001">
    <property type="protein sequence ID" value="MBB5866833.1"/>
    <property type="molecule type" value="Genomic_DNA"/>
</dbReference>
<comment type="caution">
    <text evidence="1">The sequence shown here is derived from an EMBL/GenBank/DDBJ whole genome shotgun (WGS) entry which is preliminary data.</text>
</comment>
<gene>
    <name evidence="1" type="ORF">F4553_000212</name>
</gene>
<dbReference type="RefSeq" id="WP_184830921.1">
    <property type="nucleotide sequence ID" value="NZ_JACHMN010000001.1"/>
</dbReference>
<dbReference type="Proteomes" id="UP000587527">
    <property type="component" value="Unassembled WGS sequence"/>
</dbReference>